<accession>A0A087A9K5</accession>
<feature type="domain" description="N-acetyltransferase" evidence="2">
    <location>
        <begin position="31"/>
        <end position="94"/>
    </location>
</feature>
<evidence type="ECO:0000259" key="2">
    <source>
        <dbReference type="Pfam" id="PF00583"/>
    </source>
</evidence>
<organism evidence="3 4">
    <name type="scientific">Bifidobacterium callitrichos DSM 23973</name>
    <dbReference type="NCBI Taxonomy" id="1437609"/>
    <lineage>
        <taxon>Bacteria</taxon>
        <taxon>Bacillati</taxon>
        <taxon>Actinomycetota</taxon>
        <taxon>Actinomycetes</taxon>
        <taxon>Bifidobacteriales</taxon>
        <taxon>Bifidobacteriaceae</taxon>
        <taxon>Bifidobacterium</taxon>
    </lineage>
</organism>
<feature type="region of interest" description="Disordered" evidence="1">
    <location>
        <begin position="134"/>
        <end position="175"/>
    </location>
</feature>
<reference evidence="3 4" key="1">
    <citation type="submission" date="2014-03" db="EMBL/GenBank/DDBJ databases">
        <title>Genomics of Bifidobacteria.</title>
        <authorList>
            <person name="Ventura M."/>
            <person name="Milani C."/>
            <person name="Lugli G.A."/>
        </authorList>
    </citation>
    <scope>NUCLEOTIDE SEQUENCE [LARGE SCALE GENOMIC DNA]</scope>
    <source>
        <strain evidence="3 4">DSM 23973</strain>
    </source>
</reference>
<dbReference type="Pfam" id="PF00583">
    <property type="entry name" value="Acetyltransf_1"/>
    <property type="match status" value="1"/>
</dbReference>
<dbReference type="SUPFAM" id="SSF55729">
    <property type="entry name" value="Acyl-CoA N-acyltransferases (Nat)"/>
    <property type="match status" value="1"/>
</dbReference>
<dbReference type="Gene3D" id="3.40.630.30">
    <property type="match status" value="1"/>
</dbReference>
<dbReference type="InterPro" id="IPR016181">
    <property type="entry name" value="Acyl_CoA_acyltransferase"/>
</dbReference>
<proteinExistence type="predicted"/>
<name>A0A087A9K5_9BIFI</name>
<evidence type="ECO:0000313" key="4">
    <source>
        <dbReference type="Proteomes" id="UP000029072"/>
    </source>
</evidence>
<gene>
    <name evidence="3" type="ORF">BCAL_0713</name>
</gene>
<evidence type="ECO:0000256" key="1">
    <source>
        <dbReference type="SAM" id="MobiDB-lite"/>
    </source>
</evidence>
<dbReference type="STRING" id="1437609.BCAL_0713"/>
<dbReference type="Proteomes" id="UP000029072">
    <property type="component" value="Unassembled WGS sequence"/>
</dbReference>
<sequence length="175" mass="19564">MPSRPPVRGQGLRRRRRLLRVRIRSRVPRIQRYAISFIATALSERGRHLGRYLLDGALRWMANDAARHNREPYVLTQIDPANHASMHLFSDLGFIDEGVDEDDLHGDVELVGHEPRIPLVHGLGARVHLLVDEEADGDDGAEDGEHPGHAGDPRGRSEPNGRPEISHLSHASCRA</sequence>
<dbReference type="RefSeq" id="WP_338010553.1">
    <property type="nucleotide sequence ID" value="NZ_JGYS01000005.1"/>
</dbReference>
<dbReference type="GO" id="GO:0016747">
    <property type="term" value="F:acyltransferase activity, transferring groups other than amino-acyl groups"/>
    <property type="evidence" value="ECO:0007669"/>
    <property type="project" value="InterPro"/>
</dbReference>
<comment type="caution">
    <text evidence="3">The sequence shown here is derived from an EMBL/GenBank/DDBJ whole genome shotgun (WGS) entry which is preliminary data.</text>
</comment>
<evidence type="ECO:0000313" key="3">
    <source>
        <dbReference type="EMBL" id="KFI55455.1"/>
    </source>
</evidence>
<keyword evidence="3" id="KW-0808">Transferase</keyword>
<dbReference type="InterPro" id="IPR000182">
    <property type="entry name" value="GNAT_dom"/>
</dbReference>
<dbReference type="eggNOG" id="ENOG50329QD">
    <property type="taxonomic scope" value="Bacteria"/>
</dbReference>
<protein>
    <submittedName>
        <fullName evidence="3">Acetyltransferase, GNAT family</fullName>
    </submittedName>
</protein>
<dbReference type="AlphaFoldDB" id="A0A087A9K5"/>
<dbReference type="EMBL" id="JGYS01000005">
    <property type="protein sequence ID" value="KFI55455.1"/>
    <property type="molecule type" value="Genomic_DNA"/>
</dbReference>
<feature type="compositionally biased region" description="Basic and acidic residues" evidence="1">
    <location>
        <begin position="143"/>
        <end position="167"/>
    </location>
</feature>